<dbReference type="Proteomes" id="UP000179686">
    <property type="component" value="Unassembled WGS sequence"/>
</dbReference>
<dbReference type="Gene3D" id="1.20.144.10">
    <property type="entry name" value="Phosphatidic acid phosphatase type 2/haloperoxidase"/>
    <property type="match status" value="1"/>
</dbReference>
<feature type="transmembrane region" description="Helical" evidence="1">
    <location>
        <begin position="159"/>
        <end position="177"/>
    </location>
</feature>
<feature type="transmembrane region" description="Helical" evidence="1">
    <location>
        <begin position="66"/>
        <end position="87"/>
    </location>
</feature>
<dbReference type="SMART" id="SM00014">
    <property type="entry name" value="acidPPc"/>
    <property type="match status" value="1"/>
</dbReference>
<proteinExistence type="predicted"/>
<evidence type="ECO:0000313" key="3">
    <source>
        <dbReference type="EMBL" id="OGI72247.1"/>
    </source>
</evidence>
<dbReference type="AlphaFoldDB" id="A0A1F6VRC2"/>
<dbReference type="Pfam" id="PF01569">
    <property type="entry name" value="PAP2"/>
    <property type="match status" value="1"/>
</dbReference>
<dbReference type="PANTHER" id="PTHR14969:SF13">
    <property type="entry name" value="AT30094P"/>
    <property type="match status" value="1"/>
</dbReference>
<keyword evidence="1" id="KW-0472">Membrane</keyword>
<sequence>MNEKIFHYLNSFLGQASLFDKLVFFLSDNFGYFLIFFSFLFLLLNNNSKKFYATQNLRTRQKIKELVILLGSTAVAWLFVLVVKNIFVNPRPFLVYPEIQTLFIYGSDDSFPSGHATFYGALAVSIFAYHRRAGIVFAIGAVLIGLARIIAGVHFPLDVLMGFIFGGSVSVLVYYTIRKLSVKYKKYIDFWLN</sequence>
<gene>
    <name evidence="3" type="ORF">A3J61_02045</name>
</gene>
<dbReference type="InterPro" id="IPR000326">
    <property type="entry name" value="PAP2/HPO"/>
</dbReference>
<keyword evidence="1" id="KW-0812">Transmembrane</keyword>
<accession>A0A1F6VRC2</accession>
<keyword evidence="1" id="KW-1133">Transmembrane helix</keyword>
<dbReference type="PANTHER" id="PTHR14969">
    <property type="entry name" value="SPHINGOSINE-1-PHOSPHATE PHOSPHOHYDROLASE"/>
    <property type="match status" value="1"/>
</dbReference>
<dbReference type="SUPFAM" id="SSF48317">
    <property type="entry name" value="Acid phosphatase/Vanadium-dependent haloperoxidase"/>
    <property type="match status" value="1"/>
</dbReference>
<protein>
    <recommendedName>
        <fullName evidence="2">Phosphatidic acid phosphatase type 2/haloperoxidase domain-containing protein</fullName>
    </recommendedName>
</protein>
<evidence type="ECO:0000259" key="2">
    <source>
        <dbReference type="SMART" id="SM00014"/>
    </source>
</evidence>
<reference evidence="3 4" key="1">
    <citation type="journal article" date="2016" name="Nat. Commun.">
        <title>Thousands of microbial genomes shed light on interconnected biogeochemical processes in an aquifer system.</title>
        <authorList>
            <person name="Anantharaman K."/>
            <person name="Brown C.T."/>
            <person name="Hug L.A."/>
            <person name="Sharon I."/>
            <person name="Castelle C.J."/>
            <person name="Probst A.J."/>
            <person name="Thomas B.C."/>
            <person name="Singh A."/>
            <person name="Wilkins M.J."/>
            <person name="Karaoz U."/>
            <person name="Brodie E.L."/>
            <person name="Williams K.H."/>
            <person name="Hubbard S.S."/>
            <person name="Banfield J.F."/>
        </authorList>
    </citation>
    <scope>NUCLEOTIDE SEQUENCE [LARGE SCALE GENOMIC DNA]</scope>
</reference>
<name>A0A1F6VRC2_9BACT</name>
<dbReference type="STRING" id="1801752.A3J61_02045"/>
<comment type="caution">
    <text evidence="3">The sequence shown here is derived from an EMBL/GenBank/DDBJ whole genome shotgun (WGS) entry which is preliminary data.</text>
</comment>
<organism evidence="3 4">
    <name type="scientific">Candidatus Nomurabacteria bacterium RIFCSPHIGHO2_02_FULL_38_15</name>
    <dbReference type="NCBI Taxonomy" id="1801752"/>
    <lineage>
        <taxon>Bacteria</taxon>
        <taxon>Candidatus Nomuraibacteriota</taxon>
    </lineage>
</organism>
<dbReference type="EMBL" id="MFUC01000009">
    <property type="protein sequence ID" value="OGI72247.1"/>
    <property type="molecule type" value="Genomic_DNA"/>
</dbReference>
<feature type="transmembrane region" description="Helical" evidence="1">
    <location>
        <begin position="22"/>
        <end position="45"/>
    </location>
</feature>
<dbReference type="GO" id="GO:0042392">
    <property type="term" value="F:sphingosine-1-phosphate phosphatase activity"/>
    <property type="evidence" value="ECO:0007669"/>
    <property type="project" value="TreeGrafter"/>
</dbReference>
<evidence type="ECO:0000256" key="1">
    <source>
        <dbReference type="SAM" id="Phobius"/>
    </source>
</evidence>
<feature type="domain" description="Phosphatidic acid phosphatase type 2/haloperoxidase" evidence="2">
    <location>
        <begin position="67"/>
        <end position="174"/>
    </location>
</feature>
<dbReference type="InterPro" id="IPR036938">
    <property type="entry name" value="PAP2/HPO_sf"/>
</dbReference>
<feature type="transmembrane region" description="Helical" evidence="1">
    <location>
        <begin position="111"/>
        <end position="128"/>
    </location>
</feature>
<dbReference type="CDD" id="cd01610">
    <property type="entry name" value="PAP2_like"/>
    <property type="match status" value="1"/>
</dbReference>
<evidence type="ECO:0000313" key="4">
    <source>
        <dbReference type="Proteomes" id="UP000179686"/>
    </source>
</evidence>
<feature type="transmembrane region" description="Helical" evidence="1">
    <location>
        <begin position="135"/>
        <end position="153"/>
    </location>
</feature>